<accession>A0AAD7IU97</accession>
<feature type="transmembrane region" description="Helical" evidence="2">
    <location>
        <begin position="90"/>
        <end position="108"/>
    </location>
</feature>
<dbReference type="AlphaFoldDB" id="A0AAD7IU97"/>
<evidence type="ECO:0000256" key="1">
    <source>
        <dbReference type="SAM" id="MobiDB-lite"/>
    </source>
</evidence>
<evidence type="ECO:0000313" key="5">
    <source>
        <dbReference type="Proteomes" id="UP001215598"/>
    </source>
</evidence>
<dbReference type="Proteomes" id="UP001215598">
    <property type="component" value="Unassembled WGS sequence"/>
</dbReference>
<feature type="compositionally biased region" description="Basic and acidic residues" evidence="1">
    <location>
        <begin position="282"/>
        <end position="297"/>
    </location>
</feature>
<sequence>MVDGSASNLAAPRSQLFGMFFNFGLMGSLVVQVYHYYIAFPKDRAVTKALVYTLFVLELTQTGIMTYFAYTVFGAGYGNLDVFEKSALEWFPVCILGSIIAGMVQLFYAHRLFALSGSRIAGGIVAFLAVVQIGSGIGQGIISKLLVDRSGLTQKPICIWLVSTALCDLLIAGFMSFYLKRGQVISTAMKNTIAKIVRYTVETGAITAAVALVQLIVQHTKPLGNNYFEVLLNARALTVGGRDYVATDHKLTNEINFRGDVTTETQLDEIRTTASTTSSIRFENHPTRDTGLKDIDGSKSWSRTLGDPVEIGGTVA</sequence>
<evidence type="ECO:0000259" key="3">
    <source>
        <dbReference type="Pfam" id="PF20152"/>
    </source>
</evidence>
<evidence type="ECO:0000313" key="4">
    <source>
        <dbReference type="EMBL" id="KAJ7749898.1"/>
    </source>
</evidence>
<evidence type="ECO:0000256" key="2">
    <source>
        <dbReference type="SAM" id="Phobius"/>
    </source>
</evidence>
<keyword evidence="2" id="KW-0472">Membrane</keyword>
<gene>
    <name evidence="4" type="ORF">B0H16DRAFT_1844079</name>
</gene>
<dbReference type="EMBL" id="JARKIB010000067">
    <property type="protein sequence ID" value="KAJ7749898.1"/>
    <property type="molecule type" value="Genomic_DNA"/>
</dbReference>
<keyword evidence="2" id="KW-1133">Transmembrane helix</keyword>
<proteinExistence type="predicted"/>
<reference evidence="4" key="1">
    <citation type="submission" date="2023-03" db="EMBL/GenBank/DDBJ databases">
        <title>Massive genome expansion in bonnet fungi (Mycena s.s.) driven by repeated elements and novel gene families across ecological guilds.</title>
        <authorList>
            <consortium name="Lawrence Berkeley National Laboratory"/>
            <person name="Harder C.B."/>
            <person name="Miyauchi S."/>
            <person name="Viragh M."/>
            <person name="Kuo A."/>
            <person name="Thoen E."/>
            <person name="Andreopoulos B."/>
            <person name="Lu D."/>
            <person name="Skrede I."/>
            <person name="Drula E."/>
            <person name="Henrissat B."/>
            <person name="Morin E."/>
            <person name="Kohler A."/>
            <person name="Barry K."/>
            <person name="LaButti K."/>
            <person name="Morin E."/>
            <person name="Salamov A."/>
            <person name="Lipzen A."/>
            <person name="Mereny Z."/>
            <person name="Hegedus B."/>
            <person name="Baldrian P."/>
            <person name="Stursova M."/>
            <person name="Weitz H."/>
            <person name="Taylor A."/>
            <person name="Grigoriev I.V."/>
            <person name="Nagy L.G."/>
            <person name="Martin F."/>
            <person name="Kauserud H."/>
        </authorList>
    </citation>
    <scope>NUCLEOTIDE SEQUENCE</scope>
    <source>
        <strain evidence="4">CBHHK182m</strain>
    </source>
</reference>
<protein>
    <recommendedName>
        <fullName evidence="3">DUF6534 domain-containing protein</fullName>
    </recommendedName>
</protein>
<feature type="domain" description="DUF6534" evidence="3">
    <location>
        <begin position="165"/>
        <end position="227"/>
    </location>
</feature>
<comment type="caution">
    <text evidence="4">The sequence shown here is derived from an EMBL/GenBank/DDBJ whole genome shotgun (WGS) entry which is preliminary data.</text>
</comment>
<feature type="transmembrane region" description="Helical" evidence="2">
    <location>
        <begin position="157"/>
        <end position="179"/>
    </location>
</feature>
<feature type="transmembrane region" description="Helical" evidence="2">
    <location>
        <begin position="49"/>
        <end position="70"/>
    </location>
</feature>
<keyword evidence="2" id="KW-0812">Transmembrane</keyword>
<organism evidence="4 5">
    <name type="scientific">Mycena metata</name>
    <dbReference type="NCBI Taxonomy" id="1033252"/>
    <lineage>
        <taxon>Eukaryota</taxon>
        <taxon>Fungi</taxon>
        <taxon>Dikarya</taxon>
        <taxon>Basidiomycota</taxon>
        <taxon>Agaricomycotina</taxon>
        <taxon>Agaricomycetes</taxon>
        <taxon>Agaricomycetidae</taxon>
        <taxon>Agaricales</taxon>
        <taxon>Marasmiineae</taxon>
        <taxon>Mycenaceae</taxon>
        <taxon>Mycena</taxon>
    </lineage>
</organism>
<keyword evidence="5" id="KW-1185">Reference proteome</keyword>
<name>A0AAD7IU97_9AGAR</name>
<feature type="transmembrane region" description="Helical" evidence="2">
    <location>
        <begin position="199"/>
        <end position="217"/>
    </location>
</feature>
<dbReference type="PANTHER" id="PTHR40465:SF1">
    <property type="entry name" value="DUF6534 DOMAIN-CONTAINING PROTEIN"/>
    <property type="match status" value="1"/>
</dbReference>
<feature type="transmembrane region" description="Helical" evidence="2">
    <location>
        <begin position="16"/>
        <end position="37"/>
    </location>
</feature>
<dbReference type="Pfam" id="PF20152">
    <property type="entry name" value="DUF6534"/>
    <property type="match status" value="1"/>
</dbReference>
<feature type="transmembrane region" description="Helical" evidence="2">
    <location>
        <begin position="120"/>
        <end position="142"/>
    </location>
</feature>
<dbReference type="PANTHER" id="PTHR40465">
    <property type="entry name" value="CHROMOSOME 1, WHOLE GENOME SHOTGUN SEQUENCE"/>
    <property type="match status" value="1"/>
</dbReference>
<dbReference type="InterPro" id="IPR045339">
    <property type="entry name" value="DUF6534"/>
</dbReference>
<feature type="region of interest" description="Disordered" evidence="1">
    <location>
        <begin position="274"/>
        <end position="299"/>
    </location>
</feature>